<protein>
    <recommendedName>
        <fullName evidence="4">Secreted protein</fullName>
    </recommendedName>
</protein>
<sequence>MQQFTVHNTDWNTSMINLRRLAAGVAGASVAAMMLSSMAAGPASAQSLLKPPLHCGQNGKFTEIKDDGYAYGYQLYKTEGNTYYYIVHLPHITGWVPIGEVTCMAGPGPGYEHY</sequence>
<accession>A0ABW6QK82</accession>
<gene>
    <name evidence="2" type="ORF">ACFYV7_01235</name>
</gene>
<organism evidence="2 3">
    <name type="scientific">Nocardia suismassiliense</name>
    <dbReference type="NCBI Taxonomy" id="2077092"/>
    <lineage>
        <taxon>Bacteria</taxon>
        <taxon>Bacillati</taxon>
        <taxon>Actinomycetota</taxon>
        <taxon>Actinomycetes</taxon>
        <taxon>Mycobacteriales</taxon>
        <taxon>Nocardiaceae</taxon>
        <taxon>Nocardia</taxon>
    </lineage>
</organism>
<keyword evidence="3" id="KW-1185">Reference proteome</keyword>
<feature type="chain" id="PRO_5046244728" description="Secreted protein" evidence="1">
    <location>
        <begin position="40"/>
        <end position="114"/>
    </location>
</feature>
<evidence type="ECO:0000313" key="2">
    <source>
        <dbReference type="EMBL" id="MFF3221392.1"/>
    </source>
</evidence>
<dbReference type="EMBL" id="JBIAPI010000001">
    <property type="protein sequence ID" value="MFF3221392.1"/>
    <property type="molecule type" value="Genomic_DNA"/>
</dbReference>
<evidence type="ECO:0000313" key="3">
    <source>
        <dbReference type="Proteomes" id="UP001601948"/>
    </source>
</evidence>
<keyword evidence="1" id="KW-0732">Signal</keyword>
<dbReference type="RefSeq" id="WP_387712396.1">
    <property type="nucleotide sequence ID" value="NZ_JBIAPI010000001.1"/>
</dbReference>
<evidence type="ECO:0008006" key="4">
    <source>
        <dbReference type="Google" id="ProtNLM"/>
    </source>
</evidence>
<reference evidence="2 3" key="1">
    <citation type="submission" date="2024-10" db="EMBL/GenBank/DDBJ databases">
        <title>The Natural Products Discovery Center: Release of the First 8490 Sequenced Strains for Exploring Actinobacteria Biosynthetic Diversity.</title>
        <authorList>
            <person name="Kalkreuter E."/>
            <person name="Kautsar S.A."/>
            <person name="Yang D."/>
            <person name="Bader C.D."/>
            <person name="Teijaro C.N."/>
            <person name="Fluegel L."/>
            <person name="Davis C.M."/>
            <person name="Simpson J.R."/>
            <person name="Lauterbach L."/>
            <person name="Steele A.D."/>
            <person name="Gui C."/>
            <person name="Meng S."/>
            <person name="Li G."/>
            <person name="Viehrig K."/>
            <person name="Ye F."/>
            <person name="Su P."/>
            <person name="Kiefer A.F."/>
            <person name="Nichols A."/>
            <person name="Cepeda A.J."/>
            <person name="Yan W."/>
            <person name="Fan B."/>
            <person name="Jiang Y."/>
            <person name="Adhikari A."/>
            <person name="Zheng C.-J."/>
            <person name="Schuster L."/>
            <person name="Cowan T.M."/>
            <person name="Smanski M.J."/>
            <person name="Chevrette M.G."/>
            <person name="De Carvalho L.P.S."/>
            <person name="Shen B."/>
        </authorList>
    </citation>
    <scope>NUCLEOTIDE SEQUENCE [LARGE SCALE GENOMIC DNA]</scope>
    <source>
        <strain evidence="2 3">NPDC003040</strain>
    </source>
</reference>
<proteinExistence type="predicted"/>
<comment type="caution">
    <text evidence="2">The sequence shown here is derived from an EMBL/GenBank/DDBJ whole genome shotgun (WGS) entry which is preliminary data.</text>
</comment>
<name>A0ABW6QK82_9NOCA</name>
<evidence type="ECO:0000256" key="1">
    <source>
        <dbReference type="SAM" id="SignalP"/>
    </source>
</evidence>
<feature type="signal peptide" evidence="1">
    <location>
        <begin position="1"/>
        <end position="39"/>
    </location>
</feature>
<dbReference type="Proteomes" id="UP001601948">
    <property type="component" value="Unassembled WGS sequence"/>
</dbReference>